<reference evidence="1" key="1">
    <citation type="submission" date="2021-06" db="EMBL/GenBank/DDBJ databases">
        <authorList>
            <person name="Kallberg Y."/>
            <person name="Tangrot J."/>
            <person name="Rosling A."/>
        </authorList>
    </citation>
    <scope>NUCLEOTIDE SEQUENCE</scope>
    <source>
        <strain evidence="1">MA453B</strain>
    </source>
</reference>
<proteinExistence type="predicted"/>
<feature type="non-terminal residue" evidence="1">
    <location>
        <position position="1"/>
    </location>
</feature>
<gene>
    <name evidence="1" type="ORF">DERYTH_LOCUS24669</name>
</gene>
<sequence length="49" mass="5107">GEVGVVVFKGREFSCSCSSAQCAECSEGNGCVCAGLCDWGVDDEVVEER</sequence>
<comment type="caution">
    <text evidence="1">The sequence shown here is derived from an EMBL/GenBank/DDBJ whole genome shotgun (WGS) entry which is preliminary data.</text>
</comment>
<feature type="non-terminal residue" evidence="1">
    <location>
        <position position="49"/>
    </location>
</feature>
<dbReference type="AlphaFoldDB" id="A0A9N9PDW0"/>
<accession>A0A9N9PDW0</accession>
<dbReference type="Proteomes" id="UP000789405">
    <property type="component" value="Unassembled WGS sequence"/>
</dbReference>
<protein>
    <submittedName>
        <fullName evidence="1">12097_t:CDS:1</fullName>
    </submittedName>
</protein>
<name>A0A9N9PDW0_9GLOM</name>
<evidence type="ECO:0000313" key="2">
    <source>
        <dbReference type="Proteomes" id="UP000789405"/>
    </source>
</evidence>
<keyword evidence="2" id="KW-1185">Reference proteome</keyword>
<dbReference type="EMBL" id="CAJVPY010042539">
    <property type="protein sequence ID" value="CAG8807418.1"/>
    <property type="molecule type" value="Genomic_DNA"/>
</dbReference>
<evidence type="ECO:0000313" key="1">
    <source>
        <dbReference type="EMBL" id="CAG8807418.1"/>
    </source>
</evidence>
<organism evidence="1 2">
    <name type="scientific">Dentiscutata erythropus</name>
    <dbReference type="NCBI Taxonomy" id="1348616"/>
    <lineage>
        <taxon>Eukaryota</taxon>
        <taxon>Fungi</taxon>
        <taxon>Fungi incertae sedis</taxon>
        <taxon>Mucoromycota</taxon>
        <taxon>Glomeromycotina</taxon>
        <taxon>Glomeromycetes</taxon>
        <taxon>Diversisporales</taxon>
        <taxon>Gigasporaceae</taxon>
        <taxon>Dentiscutata</taxon>
    </lineage>
</organism>